<accession>A0A161XD39</accession>
<comment type="caution">
    <text evidence="6">The sequence shown here is derived from an EMBL/GenBank/DDBJ whole genome shotgun (WGS) entry which is preliminary data.</text>
</comment>
<proteinExistence type="predicted"/>
<sequence length="201" mass="21835">MGRVSRTAGRPRGFDRQQALEQALRLFWRHGYEATPISTLVETIGVKPPSLYAAFGDKRALFSAAVRHYQQTYGAFTERALAEEPTAHAALRRLLFDAAADYADPSHPPGCMIITAATNCTPAADDVRAELRALREATKTAFREKISADIDAGRLPADTDADGLASFYAATVQGMSVQACDGADRSELKRIAEHALAAWPR</sequence>
<keyword evidence="3" id="KW-0804">Transcription</keyword>
<gene>
    <name evidence="6" type="ORF">AWN90_39925</name>
</gene>
<dbReference type="InterPro" id="IPR036271">
    <property type="entry name" value="Tet_transcr_reg_TetR-rel_C_sf"/>
</dbReference>
<evidence type="ECO:0000256" key="2">
    <source>
        <dbReference type="ARBA" id="ARBA00023125"/>
    </source>
</evidence>
<evidence type="ECO:0000313" key="6">
    <source>
        <dbReference type="EMBL" id="KZM71198.1"/>
    </source>
</evidence>
<dbReference type="InterPro" id="IPR009057">
    <property type="entry name" value="Homeodomain-like_sf"/>
</dbReference>
<feature type="domain" description="HTH tetR-type" evidence="5">
    <location>
        <begin position="13"/>
        <end position="73"/>
    </location>
</feature>
<evidence type="ECO:0000313" key="7">
    <source>
        <dbReference type="Proteomes" id="UP000076512"/>
    </source>
</evidence>
<dbReference type="Gene3D" id="1.10.10.60">
    <property type="entry name" value="Homeodomain-like"/>
    <property type="match status" value="1"/>
</dbReference>
<dbReference type="InterPro" id="IPR011075">
    <property type="entry name" value="TetR_C"/>
</dbReference>
<dbReference type="Proteomes" id="UP000076512">
    <property type="component" value="Unassembled WGS sequence"/>
</dbReference>
<dbReference type="GO" id="GO:0003677">
    <property type="term" value="F:DNA binding"/>
    <property type="evidence" value="ECO:0007669"/>
    <property type="project" value="UniProtKB-UniRule"/>
</dbReference>
<reference evidence="6 7" key="1">
    <citation type="submission" date="2016-04" db="EMBL/GenBank/DDBJ databases">
        <authorList>
            <person name="Evans L.H."/>
            <person name="Alamgir A."/>
            <person name="Owens N."/>
            <person name="Weber N.D."/>
            <person name="Virtaneva K."/>
            <person name="Barbian K."/>
            <person name="Babar A."/>
            <person name="Rosenke K."/>
        </authorList>
    </citation>
    <scope>NUCLEOTIDE SEQUENCE [LARGE SCALE GENOMIC DNA]</scope>
    <source>
        <strain evidence="6 7">IFM 0406</strain>
    </source>
</reference>
<keyword evidence="7" id="KW-1185">Reference proteome</keyword>
<dbReference type="STRING" id="455432.AWN90_39925"/>
<feature type="DNA-binding region" description="H-T-H motif" evidence="4">
    <location>
        <begin position="36"/>
        <end position="55"/>
    </location>
</feature>
<evidence type="ECO:0000256" key="1">
    <source>
        <dbReference type="ARBA" id="ARBA00023015"/>
    </source>
</evidence>
<name>A0A161XD39_9NOCA</name>
<evidence type="ECO:0000256" key="3">
    <source>
        <dbReference type="ARBA" id="ARBA00023163"/>
    </source>
</evidence>
<dbReference type="Pfam" id="PF00440">
    <property type="entry name" value="TetR_N"/>
    <property type="match status" value="1"/>
</dbReference>
<dbReference type="Pfam" id="PF16925">
    <property type="entry name" value="TetR_C_13"/>
    <property type="match status" value="1"/>
</dbReference>
<dbReference type="AlphaFoldDB" id="A0A161XD39"/>
<dbReference type="InterPro" id="IPR001647">
    <property type="entry name" value="HTH_TetR"/>
</dbReference>
<dbReference type="PROSITE" id="PS50977">
    <property type="entry name" value="HTH_TETR_2"/>
    <property type="match status" value="1"/>
</dbReference>
<keyword evidence="1" id="KW-0805">Transcription regulation</keyword>
<protein>
    <submittedName>
        <fullName evidence="6">TetR family transcriptional regulator</fullName>
    </submittedName>
</protein>
<organism evidence="6 7">
    <name type="scientific">Nocardia terpenica</name>
    <dbReference type="NCBI Taxonomy" id="455432"/>
    <lineage>
        <taxon>Bacteria</taxon>
        <taxon>Bacillati</taxon>
        <taxon>Actinomycetota</taxon>
        <taxon>Actinomycetes</taxon>
        <taxon>Mycobacteriales</taxon>
        <taxon>Nocardiaceae</taxon>
        <taxon>Nocardia</taxon>
    </lineage>
</organism>
<dbReference type="Gene3D" id="1.10.357.10">
    <property type="entry name" value="Tetracycline Repressor, domain 2"/>
    <property type="match status" value="1"/>
</dbReference>
<keyword evidence="2 4" id="KW-0238">DNA-binding</keyword>
<dbReference type="PANTHER" id="PTHR47506">
    <property type="entry name" value="TRANSCRIPTIONAL REGULATORY PROTEIN"/>
    <property type="match status" value="1"/>
</dbReference>
<dbReference type="PANTHER" id="PTHR47506:SF1">
    <property type="entry name" value="HTH-TYPE TRANSCRIPTIONAL REGULATOR YJDC"/>
    <property type="match status" value="1"/>
</dbReference>
<dbReference type="SUPFAM" id="SSF46689">
    <property type="entry name" value="Homeodomain-like"/>
    <property type="match status" value="1"/>
</dbReference>
<evidence type="ECO:0000259" key="5">
    <source>
        <dbReference type="PROSITE" id="PS50977"/>
    </source>
</evidence>
<dbReference type="SUPFAM" id="SSF48498">
    <property type="entry name" value="Tetracyclin repressor-like, C-terminal domain"/>
    <property type="match status" value="1"/>
</dbReference>
<evidence type="ECO:0000256" key="4">
    <source>
        <dbReference type="PROSITE-ProRule" id="PRU00335"/>
    </source>
</evidence>
<dbReference type="EMBL" id="LWGR01000013">
    <property type="protein sequence ID" value="KZM71198.1"/>
    <property type="molecule type" value="Genomic_DNA"/>
</dbReference>